<evidence type="ECO:0000313" key="3">
    <source>
        <dbReference type="Proteomes" id="UP000659654"/>
    </source>
</evidence>
<gene>
    <name evidence="1" type="ORF">BXYJ_LOCUS11663</name>
</gene>
<dbReference type="EMBL" id="CAJFDI010000005">
    <property type="protein sequence ID" value="CAD5231567.1"/>
    <property type="molecule type" value="Genomic_DNA"/>
</dbReference>
<reference evidence="4" key="1">
    <citation type="submission" date="2016-11" db="UniProtKB">
        <authorList>
            <consortium name="WormBaseParasite"/>
        </authorList>
    </citation>
    <scope>IDENTIFICATION</scope>
</reference>
<organism evidence="2 4">
    <name type="scientific">Bursaphelenchus xylophilus</name>
    <name type="common">Pinewood nematode worm</name>
    <name type="synonym">Aphelenchoides xylophilus</name>
    <dbReference type="NCBI Taxonomy" id="6326"/>
    <lineage>
        <taxon>Eukaryota</taxon>
        <taxon>Metazoa</taxon>
        <taxon>Ecdysozoa</taxon>
        <taxon>Nematoda</taxon>
        <taxon>Chromadorea</taxon>
        <taxon>Rhabditida</taxon>
        <taxon>Tylenchina</taxon>
        <taxon>Tylenchomorpha</taxon>
        <taxon>Aphelenchoidea</taxon>
        <taxon>Aphelenchoididae</taxon>
        <taxon>Bursaphelenchus</taxon>
    </lineage>
</organism>
<protein>
    <submittedName>
        <fullName evidence="1">(pine wood nematode) hypothetical protein</fullName>
    </submittedName>
</protein>
<accession>A0A1I7RSS1</accession>
<name>A0A1I7RSS1_BURXY</name>
<dbReference type="Proteomes" id="UP000659654">
    <property type="component" value="Unassembled WGS sequence"/>
</dbReference>
<evidence type="ECO:0000313" key="2">
    <source>
        <dbReference type="Proteomes" id="UP000095284"/>
    </source>
</evidence>
<proteinExistence type="predicted"/>
<dbReference type="Proteomes" id="UP000582659">
    <property type="component" value="Unassembled WGS sequence"/>
</dbReference>
<sequence>MEIIKQYCKRDWEKMLWNSGRDLDIFSYGLSNKKETVYKIIFKNHSRNDIKVHFLDSSVMFFYQGQTQIDEIVLIKHCFIKIEVPDHIKKEDISYTTNEGAVYLIIHIPFEKPSLFERNSRMSEPKLFIEEREVGSHGQYQIAAEIAGMTVFINYDRYNYHTYLPYHNKIFASSALFTDCDLFYVPLLVSCCKWYFDISLIHVLEKEPLNFYRTPMNLIADMSHMQILAYGFTMYNDVFSLQDS</sequence>
<evidence type="ECO:0000313" key="1">
    <source>
        <dbReference type="EMBL" id="CAD5231567.1"/>
    </source>
</evidence>
<keyword evidence="3" id="KW-1185">Reference proteome</keyword>
<dbReference type="Proteomes" id="UP000095284">
    <property type="component" value="Unplaced"/>
</dbReference>
<dbReference type="WBParaSite" id="BXY_0377500.1">
    <property type="protein sequence ID" value="BXY_0377500.1"/>
    <property type="gene ID" value="BXY_0377500"/>
</dbReference>
<dbReference type="SMR" id="A0A1I7RSS1"/>
<evidence type="ECO:0000313" key="4">
    <source>
        <dbReference type="WBParaSite" id="BXY_0377500.1"/>
    </source>
</evidence>
<dbReference type="EMBL" id="CAJFCV020000005">
    <property type="protein sequence ID" value="CAG9122821.1"/>
    <property type="molecule type" value="Genomic_DNA"/>
</dbReference>
<reference evidence="1" key="2">
    <citation type="submission" date="2020-09" db="EMBL/GenBank/DDBJ databases">
        <authorList>
            <person name="Kikuchi T."/>
        </authorList>
    </citation>
    <scope>NUCLEOTIDE SEQUENCE</scope>
    <source>
        <strain evidence="1">Ka4C1</strain>
    </source>
</reference>
<dbReference type="AlphaFoldDB" id="A0A1I7RSS1"/>